<dbReference type="EMBL" id="CP094298">
    <property type="protein sequence ID" value="UNZ08032.1"/>
    <property type="molecule type" value="Genomic_DNA"/>
</dbReference>
<dbReference type="Proteomes" id="UP000829494">
    <property type="component" value="Chromosome"/>
</dbReference>
<organism evidence="1 2">
    <name type="scientific">Streptomyces rimosus subsp. rimosus</name>
    <dbReference type="NCBI Taxonomy" id="132474"/>
    <lineage>
        <taxon>Bacteria</taxon>
        <taxon>Bacillati</taxon>
        <taxon>Actinomycetota</taxon>
        <taxon>Actinomycetes</taxon>
        <taxon>Kitasatosporales</taxon>
        <taxon>Streptomycetaceae</taxon>
        <taxon>Streptomyces</taxon>
    </lineage>
</organism>
<keyword evidence="2" id="KW-1185">Reference proteome</keyword>
<accession>A0ABY3ZCM3</accession>
<reference evidence="1 2" key="1">
    <citation type="submission" date="2022-03" db="EMBL/GenBank/DDBJ databases">
        <title>Complete genome of Streptomyces rimosus ssp. rimosus R7 (=ATCC 10970).</title>
        <authorList>
            <person name="Beganovic S."/>
            <person name="Ruckert C."/>
            <person name="Busche T."/>
            <person name="Kalinowski J."/>
            <person name="Wittmann C."/>
        </authorList>
    </citation>
    <scope>NUCLEOTIDE SEQUENCE [LARGE SCALE GENOMIC DNA]</scope>
    <source>
        <strain evidence="1 2">R7</strain>
    </source>
</reference>
<dbReference type="GeneID" id="66852822"/>
<name>A0ABY3ZCM3_STRRM</name>
<evidence type="ECO:0000313" key="2">
    <source>
        <dbReference type="Proteomes" id="UP000829494"/>
    </source>
</evidence>
<sequence length="154" mass="17321">MTDIEIFWPAAYPLDAVHATDDLLREAGIQATYRRAPMRRGPETYALVLLAGHTLQPFLRAVFERVGEDAYTGLRGFVRRLIGRKPAVDAPDGVVFECVRTRAQFVFTHGLPDAAYRQALALDPGTAPGRWAWQHERQTWIRFEERTETAGPAG</sequence>
<proteinExistence type="predicted"/>
<evidence type="ECO:0000313" key="1">
    <source>
        <dbReference type="EMBL" id="UNZ08032.1"/>
    </source>
</evidence>
<dbReference type="RefSeq" id="WP_003981445.1">
    <property type="nucleotide sequence ID" value="NZ_CP043497.1"/>
</dbReference>
<gene>
    <name evidence="1" type="ORF">SRIMR7_38330</name>
</gene>
<protein>
    <submittedName>
        <fullName evidence="1">Uncharacterized protein</fullName>
    </submittedName>
</protein>